<evidence type="ECO:0000259" key="1">
    <source>
        <dbReference type="Pfam" id="PF05168"/>
    </source>
</evidence>
<dbReference type="PROSITE" id="PS50096">
    <property type="entry name" value="IQ"/>
    <property type="match status" value="1"/>
</dbReference>
<evidence type="ECO:0000313" key="2">
    <source>
        <dbReference type="EMBL" id="NER10323.1"/>
    </source>
</evidence>
<protein>
    <submittedName>
        <fullName evidence="2">HEPN domain-containing protein</fullName>
    </submittedName>
</protein>
<dbReference type="EMBL" id="JAABOP010000001">
    <property type="protein sequence ID" value="NER10323.1"/>
    <property type="molecule type" value="Genomic_DNA"/>
</dbReference>
<dbReference type="Pfam" id="PF05168">
    <property type="entry name" value="HEPN"/>
    <property type="match status" value="1"/>
</dbReference>
<evidence type="ECO:0000313" key="3">
    <source>
        <dbReference type="Proteomes" id="UP000468443"/>
    </source>
</evidence>
<accession>A0A6P0UGK7</accession>
<keyword evidence="3" id="KW-1185">Reference proteome</keyword>
<dbReference type="AlphaFoldDB" id="A0A6P0UGK7"/>
<gene>
    <name evidence="2" type="ORF">GWK09_07330</name>
</gene>
<reference evidence="2 3" key="1">
    <citation type="submission" date="2020-01" db="EMBL/GenBank/DDBJ databases">
        <title>Muriicola jejuensis KCTC 22299.</title>
        <authorList>
            <person name="Wang G."/>
        </authorList>
    </citation>
    <scope>NUCLEOTIDE SEQUENCE [LARGE SCALE GENOMIC DNA]</scope>
    <source>
        <strain evidence="2 3">KCTC 22299</strain>
    </source>
</reference>
<organism evidence="2 3">
    <name type="scientific">Muriicola jejuensis</name>
    <dbReference type="NCBI Taxonomy" id="504488"/>
    <lineage>
        <taxon>Bacteria</taxon>
        <taxon>Pseudomonadati</taxon>
        <taxon>Bacteroidota</taxon>
        <taxon>Flavobacteriia</taxon>
        <taxon>Flavobacteriales</taxon>
        <taxon>Flavobacteriaceae</taxon>
        <taxon>Muriicola</taxon>
    </lineage>
</organism>
<name>A0A6P0UGK7_9FLAO</name>
<dbReference type="InterPro" id="IPR007842">
    <property type="entry name" value="HEPN_dom"/>
</dbReference>
<sequence length="125" mass="14701">METLANRYFEIAVEKMKEANRELYRPEEDVVSFLVCKNAQIAVQNYLRGYLLRSGIETKKEDTLDHLYKQCVNLNKNFNQVDLKGFNCQYENTKAKYCDGVEKVSRCFEIANRLDTFLRKEKVIG</sequence>
<feature type="domain" description="HEPN" evidence="1">
    <location>
        <begin position="7"/>
        <end position="113"/>
    </location>
</feature>
<dbReference type="RefSeq" id="WP_163692334.1">
    <property type="nucleotide sequence ID" value="NZ_FXTW01000001.1"/>
</dbReference>
<dbReference type="Gene3D" id="1.20.120.330">
    <property type="entry name" value="Nucleotidyltransferases domain 2"/>
    <property type="match status" value="1"/>
</dbReference>
<comment type="caution">
    <text evidence="2">The sequence shown here is derived from an EMBL/GenBank/DDBJ whole genome shotgun (WGS) entry which is preliminary data.</text>
</comment>
<proteinExistence type="predicted"/>
<dbReference type="Proteomes" id="UP000468443">
    <property type="component" value="Unassembled WGS sequence"/>
</dbReference>